<dbReference type="EC" id="6.3.2.2" evidence="5"/>
<comment type="catalytic activity">
    <reaction evidence="4 5">
        <text>L-cysteine + L-glutamate + ATP = gamma-L-glutamyl-L-cysteine + ADP + phosphate + H(+)</text>
        <dbReference type="Rhea" id="RHEA:13285"/>
        <dbReference type="ChEBI" id="CHEBI:15378"/>
        <dbReference type="ChEBI" id="CHEBI:29985"/>
        <dbReference type="ChEBI" id="CHEBI:30616"/>
        <dbReference type="ChEBI" id="CHEBI:35235"/>
        <dbReference type="ChEBI" id="CHEBI:43474"/>
        <dbReference type="ChEBI" id="CHEBI:58173"/>
        <dbReference type="ChEBI" id="CHEBI:456216"/>
        <dbReference type="EC" id="6.3.2.2"/>
    </reaction>
</comment>
<dbReference type="NCBIfam" id="TIGR02050">
    <property type="entry name" value="gshA_cyan_rel"/>
    <property type="match status" value="1"/>
</dbReference>
<organism evidence="6 7">
    <name type="scientific">[Actinomadura] parvosata subsp. kistnae</name>
    <dbReference type="NCBI Taxonomy" id="1909395"/>
    <lineage>
        <taxon>Bacteria</taxon>
        <taxon>Bacillati</taxon>
        <taxon>Actinomycetota</taxon>
        <taxon>Actinomycetes</taxon>
        <taxon>Streptosporangiales</taxon>
        <taxon>Streptosporangiaceae</taxon>
        <taxon>Nonomuraea</taxon>
    </lineage>
</organism>
<evidence type="ECO:0000313" key="7">
    <source>
        <dbReference type="Proteomes" id="UP000190797"/>
    </source>
</evidence>
<evidence type="ECO:0000256" key="3">
    <source>
        <dbReference type="ARBA" id="ARBA00022840"/>
    </source>
</evidence>
<dbReference type="Pfam" id="PF04107">
    <property type="entry name" value="GCS2"/>
    <property type="match status" value="1"/>
</dbReference>
<evidence type="ECO:0000256" key="1">
    <source>
        <dbReference type="ARBA" id="ARBA00022598"/>
    </source>
</evidence>
<evidence type="ECO:0000256" key="4">
    <source>
        <dbReference type="ARBA" id="ARBA00048819"/>
    </source>
</evidence>
<dbReference type="OrthoDB" id="9803842at2"/>
<keyword evidence="2 5" id="KW-0547">Nucleotide-binding</keyword>
<dbReference type="RefSeq" id="WP_080037384.1">
    <property type="nucleotide sequence ID" value="NZ_CP017717.1"/>
</dbReference>
<keyword evidence="7" id="KW-1185">Reference proteome</keyword>
<dbReference type="InterPro" id="IPR050141">
    <property type="entry name" value="GCL_type2/YbdK_subfam"/>
</dbReference>
<dbReference type="HAMAP" id="MF_01609">
    <property type="entry name" value="Glu_cys_ligase_2"/>
    <property type="match status" value="1"/>
</dbReference>
<name>A0A1U9ZTI9_9ACTN</name>
<dbReference type="EMBL" id="CP017717">
    <property type="protein sequence ID" value="AQZ61265.1"/>
    <property type="molecule type" value="Genomic_DNA"/>
</dbReference>
<dbReference type="GO" id="GO:0004357">
    <property type="term" value="F:glutamate-cysteine ligase activity"/>
    <property type="evidence" value="ECO:0007669"/>
    <property type="project" value="UniProtKB-EC"/>
</dbReference>
<comment type="function">
    <text evidence="5">ATP-dependent carboxylate-amine ligase which exhibits weak glutamate--cysteine ligase activity.</text>
</comment>
<dbReference type="KEGG" id="noa:BKM31_06990"/>
<dbReference type="STRING" id="1909395.BKM31_06990"/>
<dbReference type="Gene3D" id="3.30.590.20">
    <property type="match status" value="1"/>
</dbReference>
<dbReference type="InterPro" id="IPR011793">
    <property type="entry name" value="YbdK"/>
</dbReference>
<sequence>MGTRGRLTITGRRSGPGAPTVGVEEEFLLLDRADGRPACRAPELLALLGGHLQAKPELMRFQVETITGVCTDLHQVREELASNRRLVAGAAAEVGCHLVATGIAPRPGPGLAAITADPRYHELAARYRSLVARSGTCGLHVHVGVPSREAGVLLLARLRPYLPTLLALSGNSPVVSGRDTGWASRRYLECVRWPSARPPNVWRSPDAYDAAVQRLIRAGRALDARSVYFHARLSPRYPTVEVRIADSCLSVDDAVAVAALVRALTVLAFDDLGRGTPMRRVSGRRIAAELGAAARDGLAARAADPYTGRSLPHRALLAALLDHLAEPEPVARSLAPVLSRGTGADRQRALWRRAATPGHFAALLAEATLAATLHPVPPNG</sequence>
<gene>
    <name evidence="6" type="ORF">BKM31_06990</name>
</gene>
<keyword evidence="3 5" id="KW-0067">ATP-binding</keyword>
<dbReference type="InterPro" id="IPR006336">
    <property type="entry name" value="GCS2"/>
</dbReference>
<evidence type="ECO:0000256" key="2">
    <source>
        <dbReference type="ARBA" id="ARBA00022741"/>
    </source>
</evidence>
<dbReference type="PANTHER" id="PTHR36510:SF1">
    <property type="entry name" value="GLUTAMATE--CYSTEINE LIGASE 2-RELATED"/>
    <property type="match status" value="1"/>
</dbReference>
<keyword evidence="1 5" id="KW-0436">Ligase</keyword>
<dbReference type="AlphaFoldDB" id="A0A1U9ZTI9"/>
<evidence type="ECO:0000313" key="6">
    <source>
        <dbReference type="EMBL" id="AQZ61265.1"/>
    </source>
</evidence>
<proteinExistence type="inferred from homology"/>
<protein>
    <recommendedName>
        <fullName evidence="5">Putative glutamate--cysteine ligase 2</fullName>
        <ecNumber evidence="5">6.3.2.2</ecNumber>
    </recommendedName>
    <alternativeName>
        <fullName evidence="5">Gamma-glutamylcysteine synthetase 2</fullName>
        <shortName evidence="5">GCS 2</shortName>
        <shortName evidence="5">Gamma-GCS 2</shortName>
    </alternativeName>
</protein>
<dbReference type="InterPro" id="IPR014746">
    <property type="entry name" value="Gln_synth/guanido_kin_cat_dom"/>
</dbReference>
<evidence type="ECO:0000256" key="5">
    <source>
        <dbReference type="HAMAP-Rule" id="MF_01609"/>
    </source>
</evidence>
<comment type="similarity">
    <text evidence="5">Belongs to the glutamate--cysteine ligase type 2 family. YbdK subfamily.</text>
</comment>
<dbReference type="Proteomes" id="UP000190797">
    <property type="component" value="Chromosome"/>
</dbReference>
<dbReference type="GO" id="GO:0005524">
    <property type="term" value="F:ATP binding"/>
    <property type="evidence" value="ECO:0007669"/>
    <property type="project" value="UniProtKB-KW"/>
</dbReference>
<dbReference type="PANTHER" id="PTHR36510">
    <property type="entry name" value="GLUTAMATE--CYSTEINE LIGASE 2-RELATED"/>
    <property type="match status" value="1"/>
</dbReference>
<accession>A0A1U9ZTI9</accession>
<dbReference type="GO" id="GO:0042398">
    <property type="term" value="P:modified amino acid biosynthetic process"/>
    <property type="evidence" value="ECO:0007669"/>
    <property type="project" value="InterPro"/>
</dbReference>
<dbReference type="SUPFAM" id="SSF55931">
    <property type="entry name" value="Glutamine synthetase/guanido kinase"/>
    <property type="match status" value="1"/>
</dbReference>
<reference evidence="7" key="1">
    <citation type="journal article" date="2017" name="Med. Chem. Commun.">
        <title>Nonomuraea sp. ATCC 55076 harbours the largest actinomycete chromosome to date and the kistamicin biosynthetic gene cluster.</title>
        <authorList>
            <person name="Nazari B."/>
            <person name="Forneris C.C."/>
            <person name="Gibson M.I."/>
            <person name="Moon K."/>
            <person name="Schramma K.R."/>
            <person name="Seyedsayamdost M.R."/>
        </authorList>
    </citation>
    <scope>NUCLEOTIDE SEQUENCE [LARGE SCALE GENOMIC DNA]</scope>
    <source>
        <strain evidence="7">ATCC 55076</strain>
    </source>
</reference>